<dbReference type="Pfam" id="PF18950">
    <property type="entry name" value="DUF5694"/>
    <property type="match status" value="1"/>
</dbReference>
<protein>
    <recommendedName>
        <fullName evidence="3">TraB/GumN family protein</fullName>
    </recommendedName>
</protein>
<organism evidence="1 2">
    <name type="scientific">Pedobacter gandavensis</name>
    <dbReference type="NCBI Taxonomy" id="2679963"/>
    <lineage>
        <taxon>Bacteria</taxon>
        <taxon>Pseudomonadati</taxon>
        <taxon>Bacteroidota</taxon>
        <taxon>Sphingobacteriia</taxon>
        <taxon>Sphingobacteriales</taxon>
        <taxon>Sphingobacteriaceae</taxon>
        <taxon>Pedobacter</taxon>
    </lineage>
</organism>
<evidence type="ECO:0008006" key="3">
    <source>
        <dbReference type="Google" id="ProtNLM"/>
    </source>
</evidence>
<proteinExistence type="predicted"/>
<accession>A0ABR6EPY3</accession>
<evidence type="ECO:0000313" key="1">
    <source>
        <dbReference type="EMBL" id="MBB2147295.1"/>
    </source>
</evidence>
<name>A0ABR6EPY3_9SPHI</name>
<dbReference type="InterPro" id="IPR043749">
    <property type="entry name" value="DUF5694"/>
</dbReference>
<reference evidence="1 2" key="1">
    <citation type="submission" date="2019-11" db="EMBL/GenBank/DDBJ databases">
        <title>Description of Pedobacter sp. LMG 31462T.</title>
        <authorList>
            <person name="Carlier A."/>
            <person name="Qi S."/>
            <person name="Vandamme P."/>
        </authorList>
    </citation>
    <scope>NUCLEOTIDE SEQUENCE [LARGE SCALE GENOMIC DNA]</scope>
    <source>
        <strain evidence="1 2">LMG 31462</strain>
    </source>
</reference>
<sequence>MRLTFTLILSLCFSLSFSQKNSKTNVILIGTYHFNNPGFDEGKVTERSILTPDNQNSLERITNKLLKTYKPSKVFVEYDYAKRTRLNDMYLLYKSGKPFYQKDTLKDDYYKRFYAENEIFQFGFRLANKAKNDVIYAMDYDKVPIRFNLIKSKISENSTFQFSDYQKKIASLETFMNDCLGKNSLEEVLKCLNSAEQYRLNKGLYISFLNKLNKDPDFFGSELVSSWYKRNLIMYGNIQNQVTSSDKNIVIILGAGHAAIMEEFIKADEQFNLIRINEIL</sequence>
<keyword evidence="2" id="KW-1185">Reference proteome</keyword>
<gene>
    <name evidence="1" type="ORF">GM920_00085</name>
</gene>
<dbReference type="EMBL" id="WNXC01000001">
    <property type="protein sequence ID" value="MBB2147295.1"/>
    <property type="molecule type" value="Genomic_DNA"/>
</dbReference>
<evidence type="ECO:0000313" key="2">
    <source>
        <dbReference type="Proteomes" id="UP000636110"/>
    </source>
</evidence>
<comment type="caution">
    <text evidence="1">The sequence shown here is derived from an EMBL/GenBank/DDBJ whole genome shotgun (WGS) entry which is preliminary data.</text>
</comment>
<dbReference type="Proteomes" id="UP000636110">
    <property type="component" value="Unassembled WGS sequence"/>
</dbReference>